<keyword evidence="2" id="KW-1185">Reference proteome</keyword>
<name>A0ABW1USN4_9LACO</name>
<dbReference type="PANTHER" id="PTHR21599">
    <property type="entry name" value="GLYCERATE KINASE"/>
    <property type="match status" value="1"/>
</dbReference>
<comment type="caution">
    <text evidence="1">The sequence shown here is derived from an EMBL/GenBank/DDBJ whole genome shotgun (WGS) entry which is preliminary data.</text>
</comment>
<protein>
    <submittedName>
        <fullName evidence="1">Glycerate kinase</fullName>
    </submittedName>
</protein>
<gene>
    <name evidence="1" type="ORF">ACFQHW_09650</name>
</gene>
<reference evidence="2" key="1">
    <citation type="journal article" date="2019" name="Int. J. Syst. Evol. Microbiol.">
        <title>The Global Catalogue of Microorganisms (GCM) 10K type strain sequencing project: providing services to taxonomists for standard genome sequencing and annotation.</title>
        <authorList>
            <consortium name="The Broad Institute Genomics Platform"/>
            <consortium name="The Broad Institute Genome Sequencing Center for Infectious Disease"/>
            <person name="Wu L."/>
            <person name="Ma J."/>
        </authorList>
    </citation>
    <scope>NUCLEOTIDE SEQUENCE [LARGE SCALE GENOMIC DNA]</scope>
    <source>
        <strain evidence="2">CCM 8897</strain>
    </source>
</reference>
<dbReference type="SUPFAM" id="SSF110738">
    <property type="entry name" value="Glycerate kinase I"/>
    <property type="match status" value="1"/>
</dbReference>
<keyword evidence="1" id="KW-0808">Transferase</keyword>
<dbReference type="Pfam" id="PF02595">
    <property type="entry name" value="Gly_kinase"/>
    <property type="match status" value="1"/>
</dbReference>
<dbReference type="InterPro" id="IPR018193">
    <property type="entry name" value="Glyc_kinase_flavodox-like_fold"/>
</dbReference>
<dbReference type="InterPro" id="IPR004381">
    <property type="entry name" value="Glycerate_kinase"/>
</dbReference>
<dbReference type="Proteomes" id="UP001596310">
    <property type="component" value="Unassembled WGS sequence"/>
</dbReference>
<dbReference type="InterPro" id="IPR036129">
    <property type="entry name" value="Glycerate_kinase_sf"/>
</dbReference>
<dbReference type="RefSeq" id="WP_125599705.1">
    <property type="nucleotide sequence ID" value="NZ_JBHSSM010000022.1"/>
</dbReference>
<dbReference type="Gene3D" id="3.90.1510.10">
    <property type="entry name" value="Glycerate kinase, domain 2"/>
    <property type="match status" value="1"/>
</dbReference>
<dbReference type="PANTHER" id="PTHR21599:SF0">
    <property type="entry name" value="GLYCERATE KINASE"/>
    <property type="match status" value="1"/>
</dbReference>
<proteinExistence type="predicted"/>
<keyword evidence="1" id="KW-0418">Kinase</keyword>
<accession>A0ABW1USN4</accession>
<evidence type="ECO:0000313" key="2">
    <source>
        <dbReference type="Proteomes" id="UP001596310"/>
    </source>
</evidence>
<dbReference type="EMBL" id="JBHSSM010000022">
    <property type="protein sequence ID" value="MFC6315824.1"/>
    <property type="molecule type" value="Genomic_DNA"/>
</dbReference>
<sequence>MRILIANQALAANVSGADCGQVLQEVLQQDHRDHEVTSLPFNGELNQVIAGMHEWNDGELVDFTFYGPTWGSAQTTYLLTVLQDETTALIDTTSFSNPVLSQTYQNHDLFHATSYGLGQLILDAVTNEAKEIVLILGETGMIDGGLGMLQALGAVISDESGDPIPVGENPLINFGSINLAKTSELLAKVHLTVLTKETTNYSGHDGGIVKAGKQLGLLSEQVVRLDVRAGAVNRTLRTLFSVDLNETVGTGAAGGVAGALSCLGATIETDPFAWLIRVLDLDRIMSGFDAALLTAGAVNDDFVDSLIYHLAEQCALVQLPTVLMTLSRSLPAARTPWPTVSLLVLPTLIGMQVPQSFTEADPGQVEVRQSLSFTTQEVLKLLHD</sequence>
<dbReference type="GO" id="GO:0016301">
    <property type="term" value="F:kinase activity"/>
    <property type="evidence" value="ECO:0007669"/>
    <property type="project" value="UniProtKB-KW"/>
</dbReference>
<evidence type="ECO:0000313" key="1">
    <source>
        <dbReference type="EMBL" id="MFC6315824.1"/>
    </source>
</evidence>
<organism evidence="1 2">
    <name type="scientific">Lapidilactobacillus achengensis</name>
    <dbReference type="NCBI Taxonomy" id="2486000"/>
    <lineage>
        <taxon>Bacteria</taxon>
        <taxon>Bacillati</taxon>
        <taxon>Bacillota</taxon>
        <taxon>Bacilli</taxon>
        <taxon>Lactobacillales</taxon>
        <taxon>Lactobacillaceae</taxon>
        <taxon>Lapidilactobacillus</taxon>
    </lineage>
</organism>